<dbReference type="Pfam" id="PF00877">
    <property type="entry name" value="NLPC_P60"/>
    <property type="match status" value="1"/>
</dbReference>
<dbReference type="SUPFAM" id="SSF54001">
    <property type="entry name" value="Cysteine proteinases"/>
    <property type="match status" value="1"/>
</dbReference>
<dbReference type="GO" id="GO:0005930">
    <property type="term" value="C:axoneme"/>
    <property type="evidence" value="ECO:0007669"/>
    <property type="project" value="UniProtKB-SubCell"/>
</dbReference>
<evidence type="ECO:0000259" key="8">
    <source>
        <dbReference type="PROSITE" id="PS51935"/>
    </source>
</evidence>
<evidence type="ECO:0000256" key="1">
    <source>
        <dbReference type="ARBA" id="ARBA00004430"/>
    </source>
</evidence>
<dbReference type="PANTHER" id="PTHR12395">
    <property type="entry name" value="DOM-3 RELATED"/>
    <property type="match status" value="1"/>
</dbReference>
<keyword evidence="4" id="KW-0645">Protease</keyword>
<gene>
    <name evidence="9" type="ORF">C2E21_9456</name>
</gene>
<proteinExistence type="inferred from homology"/>
<dbReference type="PROSITE" id="PS51935">
    <property type="entry name" value="NLPC_P60"/>
    <property type="match status" value="1"/>
</dbReference>
<comment type="similarity">
    <text evidence="2">Belongs to the DXO/Dom3Z family.</text>
</comment>
<name>A0A2P6TBC0_CHLSO</name>
<dbReference type="GO" id="GO:0000956">
    <property type="term" value="P:nuclear-transcribed mRNA catabolic process"/>
    <property type="evidence" value="ECO:0007669"/>
    <property type="project" value="TreeGrafter"/>
</dbReference>
<dbReference type="Gene3D" id="3.80.10.10">
    <property type="entry name" value="Ribonuclease Inhibitor"/>
    <property type="match status" value="1"/>
</dbReference>
<keyword evidence="10" id="KW-1185">Reference proteome</keyword>
<dbReference type="PANTHER" id="PTHR12395:SF9">
    <property type="entry name" value="DECAPPING AND EXORIBONUCLEASE PROTEIN"/>
    <property type="match status" value="1"/>
</dbReference>
<evidence type="ECO:0000256" key="7">
    <source>
        <dbReference type="SAM" id="MobiDB-lite"/>
    </source>
</evidence>
<comment type="similarity">
    <text evidence="3">Belongs to the peptidase C40 family.</text>
</comment>
<dbReference type="AlphaFoldDB" id="A0A2P6TBC0"/>
<dbReference type="EMBL" id="LHPG02000028">
    <property type="protein sequence ID" value="PRW05850.1"/>
    <property type="molecule type" value="Genomic_DNA"/>
</dbReference>
<accession>A0A2P6TBC0</accession>
<dbReference type="Proteomes" id="UP000239899">
    <property type="component" value="Unassembled WGS sequence"/>
</dbReference>
<dbReference type="InterPro" id="IPR013961">
    <property type="entry name" value="RAI1"/>
</dbReference>
<evidence type="ECO:0000256" key="3">
    <source>
        <dbReference type="ARBA" id="ARBA00007074"/>
    </source>
</evidence>
<comment type="subcellular location">
    <subcellularLocation>
        <location evidence="1">Cytoplasm</location>
        <location evidence="1">Cytoskeleton</location>
        <location evidence="1">Cilium axoneme</location>
    </subcellularLocation>
</comment>
<dbReference type="GO" id="GO:0006508">
    <property type="term" value="P:proteolysis"/>
    <property type="evidence" value="ECO:0007669"/>
    <property type="project" value="UniProtKB-KW"/>
</dbReference>
<dbReference type="Pfam" id="PF08652">
    <property type="entry name" value="RAI1"/>
    <property type="match status" value="1"/>
</dbReference>
<dbReference type="GO" id="GO:0110155">
    <property type="term" value="P:NAD-cap decapping"/>
    <property type="evidence" value="ECO:0007669"/>
    <property type="project" value="TreeGrafter"/>
</dbReference>
<evidence type="ECO:0000256" key="6">
    <source>
        <dbReference type="ARBA" id="ARBA00022807"/>
    </source>
</evidence>
<dbReference type="STRING" id="3076.A0A2P6TBC0"/>
<dbReference type="InterPro" id="IPR000064">
    <property type="entry name" value="NLP_P60_dom"/>
</dbReference>
<evidence type="ECO:0000313" key="10">
    <source>
        <dbReference type="Proteomes" id="UP000239899"/>
    </source>
</evidence>
<keyword evidence="6" id="KW-0788">Thiol protease</keyword>
<dbReference type="InterPro" id="IPR039039">
    <property type="entry name" value="RAI1-like_fam"/>
</dbReference>
<evidence type="ECO:0000256" key="5">
    <source>
        <dbReference type="ARBA" id="ARBA00022801"/>
    </source>
</evidence>
<dbReference type="InterPro" id="IPR032675">
    <property type="entry name" value="LRR_dom_sf"/>
</dbReference>
<dbReference type="GO" id="GO:0008234">
    <property type="term" value="F:cysteine-type peptidase activity"/>
    <property type="evidence" value="ECO:0007669"/>
    <property type="project" value="UniProtKB-KW"/>
</dbReference>
<feature type="compositionally biased region" description="Low complexity" evidence="7">
    <location>
        <begin position="865"/>
        <end position="891"/>
    </location>
</feature>
<evidence type="ECO:0000256" key="4">
    <source>
        <dbReference type="ARBA" id="ARBA00022670"/>
    </source>
</evidence>
<dbReference type="Gene3D" id="3.90.1720.10">
    <property type="entry name" value="endopeptidase domain like (from Nostoc punctiforme)"/>
    <property type="match status" value="1"/>
</dbReference>
<evidence type="ECO:0000256" key="2">
    <source>
        <dbReference type="ARBA" id="ARBA00006562"/>
    </source>
</evidence>
<dbReference type="SUPFAM" id="SSF52058">
    <property type="entry name" value="L domain-like"/>
    <property type="match status" value="1"/>
</dbReference>
<feature type="region of interest" description="Disordered" evidence="7">
    <location>
        <begin position="852"/>
        <end position="891"/>
    </location>
</feature>
<protein>
    <submittedName>
        <fullName evidence="9">Decapping and exoribonuclease isoform X4</fullName>
    </submittedName>
</protein>
<dbReference type="GO" id="GO:0005634">
    <property type="term" value="C:nucleus"/>
    <property type="evidence" value="ECO:0007669"/>
    <property type="project" value="TreeGrafter"/>
</dbReference>
<dbReference type="InterPro" id="IPR038765">
    <property type="entry name" value="Papain-like_cys_pep_sf"/>
</dbReference>
<comment type="caution">
    <text evidence="9">The sequence shown here is derived from an EMBL/GenBank/DDBJ whole genome shotgun (WGS) entry which is preliminary data.</text>
</comment>
<sequence length="1043" mass="109480">MLPVGCPGTRSGPPKLGGLAGAALEEVLALQLRLLGRVGGHVQAARLRQGQSGMPAADSGGSVGALAQWLSALSPATVRRLDLELWRPDALAAAGPVLAGFSELTALQLSGPMTGSSWALPAAVIAALRSLTSLQRLAFSAYSLPDAFIGAVQQLSELTELQLCTGGPFDVALPALEGLAALPRLRKLSAYGAPALAHDGQRVQIAAFPALEAARIYARDMFQVGDVRLAGYENSLPSPGSSGALLKLSGAQLNNAGELAASIDQVLPAGASSTLGRLHLDECQLEEVAVSGCSHLGRLHSLVICSCEPHSSLPALLEQASSLTSLSFTSTGYDGLDQLPHGVAQLRGLKRLVLRKNAFLEELPADVLSLPELEELVVVHSCFYEALPPGIAAATGLTRLEVGDFPRTRLRDTAPALTAEHVDVLLGMPRLRQLTLIDIPIPDPALLPRLERQLEVEQKPAPKGFGHRDLKADFRACKYEVTASRAGLVAAAKSVVGKRITYTQASPARWSFNTGGRWVCPAKVPPSADCSSFVTWIYWTAFGMGPDNLNGASWKSGYTGSMADRGTRVSATTYNSRGAVVSYASTANAKPGDLVFYGRYPHSHVAIYIGNNQVVNFGSNNPISILAINHRSDLDQIRNSGVHVSQPAPLGSWIKTAAGGSGGGERYRFGDASGLLPYVQPQTPASLDAGEYVAKGADEEFGVETLIRTAAAAGASLAACDVVTYRNNLNKIFGLPFDPRAAWTVDACLLPTSARSASAAAAGGAAGSSQASSSSSASGVLFLDIVQQEDWSGDPTDRERFMKWGYRFEALCTGQAVADASSEFGLLLRTRIAQHRIFLGAEIDCYDPAVVGSSSSGSGGGGSGSQAQQVGQQGQQAGQQQDSQQQQQQQQLPPLGAMLELKTYREPSRPQQWRTIHRYKHPKWWLQSFLAGVPRLALGARDEAGTLLRVDVVATADLPRISAKNGAGWSGNQALAFGAAVLGWMREQAAAQPGAHLRFSYDGGSGSGGSGGSVAGAIHCSVVEGGTLPSRIQSCLQECGLAI</sequence>
<evidence type="ECO:0000313" key="9">
    <source>
        <dbReference type="EMBL" id="PRW05850.1"/>
    </source>
</evidence>
<reference evidence="9 10" key="1">
    <citation type="journal article" date="2018" name="Plant J.">
        <title>Genome sequences of Chlorella sorokiniana UTEX 1602 and Micractinium conductrix SAG 241.80: implications to maltose excretion by a green alga.</title>
        <authorList>
            <person name="Arriola M.B."/>
            <person name="Velmurugan N."/>
            <person name="Zhang Y."/>
            <person name="Plunkett M.H."/>
            <person name="Hondzo H."/>
            <person name="Barney B.M."/>
        </authorList>
    </citation>
    <scope>NUCLEOTIDE SEQUENCE [LARGE SCALE GENOMIC DNA]</scope>
    <source>
        <strain evidence="10">UTEX 1602</strain>
    </source>
</reference>
<keyword evidence="5" id="KW-0378">Hydrolase</keyword>
<dbReference type="GO" id="GO:0005829">
    <property type="term" value="C:cytosol"/>
    <property type="evidence" value="ECO:0007669"/>
    <property type="project" value="TreeGrafter"/>
</dbReference>
<dbReference type="OrthoDB" id="5853397at2759"/>
<feature type="domain" description="NlpC/P60" evidence="8">
    <location>
        <begin position="489"/>
        <end position="646"/>
    </location>
</feature>
<dbReference type="GO" id="GO:0034353">
    <property type="term" value="F:mRNA 5'-diphosphatase activity"/>
    <property type="evidence" value="ECO:0007669"/>
    <property type="project" value="TreeGrafter"/>
</dbReference>
<organism evidence="9 10">
    <name type="scientific">Chlorella sorokiniana</name>
    <name type="common">Freshwater green alga</name>
    <dbReference type="NCBI Taxonomy" id="3076"/>
    <lineage>
        <taxon>Eukaryota</taxon>
        <taxon>Viridiplantae</taxon>
        <taxon>Chlorophyta</taxon>
        <taxon>core chlorophytes</taxon>
        <taxon>Trebouxiophyceae</taxon>
        <taxon>Chlorellales</taxon>
        <taxon>Chlorellaceae</taxon>
        <taxon>Chlorella clade</taxon>
        <taxon>Chlorella</taxon>
    </lineage>
</organism>